<dbReference type="AlphaFoldDB" id="A0A7X0JXK6"/>
<dbReference type="GO" id="GO:0008168">
    <property type="term" value="F:methyltransferase activity"/>
    <property type="evidence" value="ECO:0007669"/>
    <property type="project" value="UniProtKB-KW"/>
</dbReference>
<dbReference type="PROSITE" id="PS51668">
    <property type="entry name" value="TSAA_2"/>
    <property type="match status" value="1"/>
</dbReference>
<protein>
    <submittedName>
        <fullName evidence="4">tRNA-Thr(GGU) m(6)t(6)A37 methyltransferase TsaA</fullName>
    </submittedName>
</protein>
<dbReference type="InterPro" id="IPR036413">
    <property type="entry name" value="YaeB-like_sf"/>
</dbReference>
<dbReference type="InParanoid" id="A0A7X0JXK6"/>
<dbReference type="EMBL" id="JACHHT010000004">
    <property type="protein sequence ID" value="MBB6523574.1"/>
    <property type="molecule type" value="Genomic_DNA"/>
</dbReference>
<dbReference type="Proteomes" id="UP000528457">
    <property type="component" value="Unassembled WGS sequence"/>
</dbReference>
<dbReference type="PROSITE" id="PS01318">
    <property type="entry name" value="TSAA_1"/>
    <property type="match status" value="1"/>
</dbReference>
<dbReference type="CDD" id="cd09281">
    <property type="entry name" value="UPF0066"/>
    <property type="match status" value="1"/>
</dbReference>
<dbReference type="RefSeq" id="WP_166843412.1">
    <property type="nucleotide sequence ID" value="NZ_JAAONY010000004.1"/>
</dbReference>
<dbReference type="Gene3D" id="3.30.2310.10">
    <property type="entry name" value="YaeB-like"/>
    <property type="match status" value="1"/>
</dbReference>
<reference evidence="4 5" key="1">
    <citation type="submission" date="2020-08" db="EMBL/GenBank/DDBJ databases">
        <title>Genomic Encyclopedia of Type Strains, Phase IV (KMG-IV): sequencing the most valuable type-strain genomes for metagenomic binning, comparative biology and taxonomic classification.</title>
        <authorList>
            <person name="Goeker M."/>
        </authorList>
    </citation>
    <scope>NUCLEOTIDE SEQUENCE [LARGE SCALE GENOMIC DNA]</scope>
    <source>
        <strain evidence="4 5">DSM 22368</strain>
    </source>
</reference>
<sequence>MSIELEFIARVRSPYLEKFGIPRQPGLAPGLHSRIELLGPYAQADCLQGLNQCSHIWLQFIFHHSQDTPWRPKVRPPRLGGNRSMGVFATRSPVRPNPIGLSAAKIERIDFENAAIEVSGLDLLDGTPIVDIKPYVPYVDAKGDAVNQFAEEAPLTLEVVFDEVVEAFCVDWDAEQQAANKLSEMIRQILAQDPRPAYQKGKSGSREYGMSLKPVLSGSALNIRWVYETTDAGTEVLRVITVSSLNK</sequence>
<keyword evidence="5" id="KW-1185">Reference proteome</keyword>
<dbReference type="PANTHER" id="PTHR12818">
    <property type="entry name" value="TRNA (ADENINE(37)-N6)-METHYLTRANSFERASE"/>
    <property type="match status" value="1"/>
</dbReference>
<dbReference type="Pfam" id="PF01980">
    <property type="entry name" value="TrmO_N"/>
    <property type="match status" value="1"/>
</dbReference>
<dbReference type="InterPro" id="IPR023370">
    <property type="entry name" value="TrmO-like_N"/>
</dbReference>
<proteinExistence type="inferred from homology"/>
<dbReference type="PANTHER" id="PTHR12818:SF0">
    <property type="entry name" value="TRNA (ADENINE(37)-N6)-METHYLTRANSFERASE"/>
    <property type="match status" value="1"/>
</dbReference>
<evidence type="ECO:0000259" key="3">
    <source>
        <dbReference type="PROSITE" id="PS51668"/>
    </source>
</evidence>
<evidence type="ECO:0000256" key="1">
    <source>
        <dbReference type="ARBA" id="ARBA00022691"/>
    </source>
</evidence>
<organism evidence="4 5">
    <name type="scientific">Pseudoteredinibacter isoporae</name>
    <dbReference type="NCBI Taxonomy" id="570281"/>
    <lineage>
        <taxon>Bacteria</taxon>
        <taxon>Pseudomonadati</taxon>
        <taxon>Pseudomonadota</taxon>
        <taxon>Gammaproteobacteria</taxon>
        <taxon>Cellvibrionales</taxon>
        <taxon>Cellvibrionaceae</taxon>
        <taxon>Pseudoteredinibacter</taxon>
    </lineage>
</organism>
<accession>A0A7X0JXK6</accession>
<evidence type="ECO:0000256" key="2">
    <source>
        <dbReference type="ARBA" id="ARBA00033753"/>
    </source>
</evidence>
<comment type="caution">
    <text evidence="4">The sequence shown here is derived from an EMBL/GenBank/DDBJ whole genome shotgun (WGS) entry which is preliminary data.</text>
</comment>
<dbReference type="InterPro" id="IPR041369">
    <property type="entry name" value="TrmO_C"/>
</dbReference>
<dbReference type="Pfam" id="PF18389">
    <property type="entry name" value="TrmO_C"/>
    <property type="match status" value="1"/>
</dbReference>
<keyword evidence="1" id="KW-0949">S-adenosyl-L-methionine</keyword>
<dbReference type="SUPFAM" id="SSF118196">
    <property type="entry name" value="YaeB-like"/>
    <property type="match status" value="1"/>
</dbReference>
<dbReference type="GO" id="GO:0032259">
    <property type="term" value="P:methylation"/>
    <property type="evidence" value="ECO:0007669"/>
    <property type="project" value="UniProtKB-KW"/>
</dbReference>
<dbReference type="NCBIfam" id="TIGR00104">
    <property type="entry name" value="tRNA_TsaA"/>
    <property type="match status" value="1"/>
</dbReference>
<keyword evidence="4" id="KW-0489">Methyltransferase</keyword>
<comment type="similarity">
    <text evidence="2">Belongs to the tRNA methyltransferase O family.</text>
</comment>
<evidence type="ECO:0000313" key="4">
    <source>
        <dbReference type="EMBL" id="MBB6523574.1"/>
    </source>
</evidence>
<dbReference type="FunCoup" id="A0A7X0JXK6">
    <property type="interactions" value="93"/>
</dbReference>
<evidence type="ECO:0000313" key="5">
    <source>
        <dbReference type="Proteomes" id="UP000528457"/>
    </source>
</evidence>
<dbReference type="InterPro" id="IPR023368">
    <property type="entry name" value="UPF0066_cons_site"/>
</dbReference>
<dbReference type="InterPro" id="IPR040372">
    <property type="entry name" value="YaeB-like"/>
</dbReference>
<feature type="domain" description="TsaA-like" evidence="3">
    <location>
        <begin position="5"/>
        <end position="144"/>
    </location>
</feature>
<dbReference type="Gene3D" id="2.40.30.70">
    <property type="entry name" value="YaeB-like"/>
    <property type="match status" value="1"/>
</dbReference>
<name>A0A7X0JXK6_9GAMM</name>
<gene>
    <name evidence="4" type="ORF">HNR48_003888</name>
</gene>
<dbReference type="InterPro" id="IPR036414">
    <property type="entry name" value="YaeB_N_sf"/>
</dbReference>
<keyword evidence="4" id="KW-0808">Transferase</keyword>